<feature type="domain" description="Transmembrane protein TMEM132 N-terminal" evidence="8">
    <location>
        <begin position="115"/>
        <end position="175"/>
    </location>
</feature>
<feature type="region of interest" description="Disordered" evidence="6">
    <location>
        <begin position="1035"/>
        <end position="1101"/>
    </location>
</feature>
<sequence length="1123" mass="121872">MRDTPPAVTRAAARGRQSSAALSLVRTVIIVIFIPIFRTEETAGLPPPHVETAHLNADRRDAARAARRRARDPRDWLEPLRSALDINHAINQESQSQAPPHTTTPSPVEPWILPVSYQVLNAEHFLLRPADPELGGVGSPQKKIQPLVLYRSRRPPSVNATYGPLSAVRPVPTSLFRPPAWDVRPFVMSHRILSSEPKVRVLFYLAGGRGPGGRGSSWGAESGSICVTAYGFQETREVRGYCSLWSHSGVCVVELEPEPTWFGPASGQTKGNVAELYYRTRLNARGGCSAEDSGKGGGARKLQATLMQRIGSVLLLQATPTSPSLTQLQLGNAVVIQTSSRPLRKTDVATFYVSTCGSASIDHFTLRATTKRGVSFSRARPSSQQLWDTVLEPGASGTVSVVCQRKAGVTGKRLVTSSCVPPSAPLDRSDPSSPQEVLQLDFETEDLSSQVEAQEIRWWLELRGAQGGRHEGILRIYTTQRDYVGLAPLVADTELINTAVLTGKRVTVPVRTVAVERDGSITDVSNSIDCQSTDEDVLKVSERCDYVYVNGKETRGRVKVPVNFTYSYLSAQLHVSVWMPQLPLQIQVSDSELNQIKGWRVPIAAGKRAGWDSKEEEEARQGRGCSLQFQHALVRVVTQLEAESQQPGQSPARFLGGDWLMDVTRLVHYFLKVADPRVARLQQGTVLAGRTVGVTSLQVLSPLSNSLLAEKTVKVLEDRVSIVDMGVQVVSALSLSLQLSPGSNRVIVATATTPEVLNTPKQEAAICFWIRCSDGSLTPLDAYDSSSYVLAVTSLDEDVVSVRKDPLVVMAKAEGQGMLLRAELLIAEGCQKSKRKSLLAVGSGSLAVKFGPEGERGSDKDSDYGSDGQDLQFKPKTTVIGLTNSAGLRLSSSPANRMQSSVGSVSTIAQSAGEDVAGEEATNRGDGDLSRKGTTMTESISTTHGNRRKGTSNLLELGKGPNRGASNTEEDPVHMLRPLSDLEVGMYALLGVFCLAILIFLVNCTSHFLREGRRRPPKQATETPGHKHHWVWLGEQEPSNSPSHKGEPCGHVARPSSAKGEPARVSPPADPARESMGPFQAKPTHVEPPHPSPTSKRKRVHFTTFSTLERQQHLQRGGETDIV</sequence>
<dbReference type="GO" id="GO:0016020">
    <property type="term" value="C:membrane"/>
    <property type="evidence" value="ECO:0007669"/>
    <property type="project" value="UniProtKB-SubCell"/>
</dbReference>
<evidence type="ECO:0000256" key="2">
    <source>
        <dbReference type="ARBA" id="ARBA00006166"/>
    </source>
</evidence>
<dbReference type="InterPro" id="IPR031437">
    <property type="entry name" value="Ig_TMEM132_4th"/>
</dbReference>
<feature type="domain" description="Transmembrane protein TMEM132 C-terminal" evidence="9">
    <location>
        <begin position="960"/>
        <end position="1037"/>
    </location>
</feature>
<evidence type="ECO:0000259" key="14">
    <source>
        <dbReference type="Pfam" id="PF23487"/>
    </source>
</evidence>
<comment type="caution">
    <text evidence="15">The sequence shown here is derived from an EMBL/GenBank/DDBJ whole genome shotgun (WGS) entry which is preliminary data.</text>
</comment>
<dbReference type="Pfam" id="PF16070">
    <property type="entry name" value="Ig_TMEM132_4th"/>
    <property type="match status" value="1"/>
</dbReference>
<accession>A0A0N8K0K0</accession>
<evidence type="ECO:0000259" key="9">
    <source>
        <dbReference type="Pfam" id="PF15706"/>
    </source>
</evidence>
<evidence type="ECO:0000259" key="11">
    <source>
        <dbReference type="Pfam" id="PF23039"/>
    </source>
</evidence>
<feature type="domain" description="Transmembrane protein family 132 fourth" evidence="10">
    <location>
        <begin position="485"/>
        <end position="582"/>
    </location>
</feature>
<feature type="domain" description="Transmembrane protein TMEM132 sixth" evidence="14">
    <location>
        <begin position="721"/>
        <end position="832"/>
    </location>
</feature>
<feature type="region of interest" description="Disordered" evidence="6">
    <location>
        <begin position="888"/>
        <end position="970"/>
    </location>
</feature>
<evidence type="ECO:0000313" key="15">
    <source>
        <dbReference type="EMBL" id="KPP72353.1"/>
    </source>
</evidence>
<feature type="compositionally biased region" description="Polar residues" evidence="6">
    <location>
        <begin position="888"/>
        <end position="910"/>
    </location>
</feature>
<evidence type="ECO:0000259" key="12">
    <source>
        <dbReference type="Pfam" id="PF23481"/>
    </source>
</evidence>
<dbReference type="Pfam" id="PF23481">
    <property type="entry name" value="Ig_TMEM132_2nd"/>
    <property type="match status" value="1"/>
</dbReference>
<feature type="domain" description="Transmembrane protein TMEM132 second Ig-like" evidence="12">
    <location>
        <begin position="183"/>
        <end position="303"/>
    </location>
</feature>
<dbReference type="InterPro" id="IPR031435">
    <property type="entry name" value="TMEM132_N"/>
</dbReference>
<reference evidence="15 16" key="1">
    <citation type="submission" date="2015-08" db="EMBL/GenBank/DDBJ databases">
        <title>The genome of the Asian arowana (Scleropages formosus).</title>
        <authorList>
            <person name="Tan M.H."/>
            <person name="Gan H.M."/>
            <person name="Croft L.J."/>
            <person name="Austin C.M."/>
        </authorList>
    </citation>
    <scope>NUCLEOTIDE SEQUENCE [LARGE SCALE GENOMIC DNA]</scope>
    <source>
        <strain evidence="15">Aro1</strain>
    </source>
</reference>
<feature type="domain" description="Transmembrane protein TMEM132 fifth" evidence="13">
    <location>
        <begin position="585"/>
        <end position="720"/>
    </location>
</feature>
<evidence type="ECO:0000259" key="13">
    <source>
        <dbReference type="Pfam" id="PF23486"/>
    </source>
</evidence>
<dbReference type="InterPro" id="IPR055422">
    <property type="entry name" value="Ig_TMEM132_2nd"/>
</dbReference>
<feature type="domain" description="Transmembrane protein TMEM132 cohesin-like" evidence="11">
    <location>
        <begin position="325"/>
        <end position="483"/>
    </location>
</feature>
<dbReference type="InterPro" id="IPR055423">
    <property type="entry name" value="Ig_TMEM132_5th"/>
</dbReference>
<evidence type="ECO:0000256" key="7">
    <source>
        <dbReference type="SAM" id="Phobius"/>
    </source>
</evidence>
<evidence type="ECO:0000256" key="5">
    <source>
        <dbReference type="ARBA" id="ARBA00023136"/>
    </source>
</evidence>
<feature type="transmembrane region" description="Helical" evidence="7">
    <location>
        <begin position="20"/>
        <end position="37"/>
    </location>
</feature>
<comment type="subcellular location">
    <subcellularLocation>
        <location evidence="1">Membrane</location>
        <topology evidence="1">Single-pass type I membrane protein</topology>
    </subcellularLocation>
</comment>
<evidence type="ECO:0000259" key="10">
    <source>
        <dbReference type="Pfam" id="PF16070"/>
    </source>
</evidence>
<dbReference type="EMBL" id="JARO02002575">
    <property type="protein sequence ID" value="KPP72353.1"/>
    <property type="molecule type" value="Genomic_DNA"/>
</dbReference>
<evidence type="ECO:0000313" key="16">
    <source>
        <dbReference type="Proteomes" id="UP000034805"/>
    </source>
</evidence>
<dbReference type="PANTHER" id="PTHR13388:SF26">
    <property type="entry name" value="SI:DKEY-1D7.3"/>
    <property type="match status" value="1"/>
</dbReference>
<dbReference type="Pfam" id="PF23487">
    <property type="entry name" value="Ig_TMEM132_6th"/>
    <property type="match status" value="1"/>
</dbReference>
<evidence type="ECO:0000259" key="8">
    <source>
        <dbReference type="Pfam" id="PF15705"/>
    </source>
</evidence>
<dbReference type="InterPro" id="IPR055424">
    <property type="entry name" value="Ig_TMEM132_6th"/>
</dbReference>
<keyword evidence="5 7" id="KW-0472">Membrane</keyword>
<keyword evidence="3 7" id="KW-0812">Transmembrane</keyword>
<organism evidence="15 16">
    <name type="scientific">Scleropages formosus</name>
    <name type="common">Asian bonytongue</name>
    <name type="synonym">Osteoglossum formosum</name>
    <dbReference type="NCBI Taxonomy" id="113540"/>
    <lineage>
        <taxon>Eukaryota</taxon>
        <taxon>Metazoa</taxon>
        <taxon>Chordata</taxon>
        <taxon>Craniata</taxon>
        <taxon>Vertebrata</taxon>
        <taxon>Euteleostomi</taxon>
        <taxon>Actinopterygii</taxon>
        <taxon>Neopterygii</taxon>
        <taxon>Teleostei</taxon>
        <taxon>Osteoglossocephala</taxon>
        <taxon>Osteoglossomorpha</taxon>
        <taxon>Osteoglossiformes</taxon>
        <taxon>Osteoglossidae</taxon>
        <taxon>Scleropages</taxon>
    </lineage>
</organism>
<feature type="transmembrane region" description="Helical" evidence="7">
    <location>
        <begin position="984"/>
        <end position="1009"/>
    </location>
</feature>
<dbReference type="Pfam" id="PF23039">
    <property type="entry name" value="TMEM132_3rd"/>
    <property type="match status" value="1"/>
</dbReference>
<dbReference type="Proteomes" id="UP000034805">
    <property type="component" value="Unassembled WGS sequence"/>
</dbReference>
<gene>
    <name evidence="15" type="ORF">Z043_108654</name>
</gene>
<dbReference type="InterPro" id="IPR055421">
    <property type="entry name" value="TMEM132_3rd"/>
</dbReference>
<dbReference type="STRING" id="113540.ENSSFOP00015010809"/>
<name>A0A0N8K0K0_SCLFO</name>
<dbReference type="InterPro" id="IPR031436">
    <property type="entry name" value="TMEM132_C"/>
</dbReference>
<dbReference type="InterPro" id="IPR026307">
    <property type="entry name" value="TMEM132"/>
</dbReference>
<dbReference type="Pfam" id="PF23486">
    <property type="entry name" value="Ig_TMEM132_5th"/>
    <property type="match status" value="1"/>
</dbReference>
<keyword evidence="4 7" id="KW-1133">Transmembrane helix</keyword>
<dbReference type="PANTHER" id="PTHR13388">
    <property type="entry name" value="DETONATOR, ISOFORM E"/>
    <property type="match status" value="1"/>
</dbReference>
<proteinExistence type="inferred from homology"/>
<evidence type="ECO:0000256" key="6">
    <source>
        <dbReference type="SAM" id="MobiDB-lite"/>
    </source>
</evidence>
<comment type="similarity">
    <text evidence="2">Belongs to the TMEM132 family.</text>
</comment>
<dbReference type="Pfam" id="PF15705">
    <property type="entry name" value="TMEM132_N"/>
    <property type="match status" value="1"/>
</dbReference>
<feature type="compositionally biased region" description="Basic and acidic residues" evidence="6">
    <location>
        <begin position="921"/>
        <end position="931"/>
    </location>
</feature>
<feature type="compositionally biased region" description="Polar residues" evidence="6">
    <location>
        <begin position="932"/>
        <end position="944"/>
    </location>
</feature>
<evidence type="ECO:0000256" key="4">
    <source>
        <dbReference type="ARBA" id="ARBA00022989"/>
    </source>
</evidence>
<protein>
    <submittedName>
        <fullName evidence="15">Transmembrane protein 132D-like</fullName>
    </submittedName>
</protein>
<evidence type="ECO:0000256" key="1">
    <source>
        <dbReference type="ARBA" id="ARBA00004479"/>
    </source>
</evidence>
<dbReference type="AlphaFoldDB" id="A0A0N8K0K0"/>
<feature type="region of interest" description="Disordered" evidence="6">
    <location>
        <begin position="850"/>
        <end position="872"/>
    </location>
</feature>
<dbReference type="Pfam" id="PF15706">
    <property type="entry name" value="TMEM132_C"/>
    <property type="match status" value="1"/>
</dbReference>
<evidence type="ECO:0000256" key="3">
    <source>
        <dbReference type="ARBA" id="ARBA00022692"/>
    </source>
</evidence>
<feature type="compositionally biased region" description="Basic and acidic residues" evidence="6">
    <location>
        <begin position="852"/>
        <end position="863"/>
    </location>
</feature>